<feature type="domain" description="EF-hand" evidence="8">
    <location>
        <begin position="561"/>
        <end position="596"/>
    </location>
</feature>
<dbReference type="AlphaFoldDB" id="A0ABD2MJX2"/>
<evidence type="ECO:0000256" key="4">
    <source>
        <dbReference type="ARBA" id="ARBA00022837"/>
    </source>
</evidence>
<keyword evidence="5" id="KW-0464">Manganese</keyword>
<evidence type="ECO:0000313" key="9">
    <source>
        <dbReference type="EMBL" id="KAL3266411.1"/>
    </source>
</evidence>
<keyword evidence="10" id="KW-1185">Reference proteome</keyword>
<evidence type="ECO:0000256" key="7">
    <source>
        <dbReference type="SAM" id="MobiDB-lite"/>
    </source>
</evidence>
<gene>
    <name evidence="9" type="ORF">HHI36_010587</name>
</gene>
<feature type="compositionally biased region" description="Basic and acidic residues" evidence="7">
    <location>
        <begin position="597"/>
        <end position="610"/>
    </location>
</feature>
<dbReference type="EC" id="3.1.3.16" evidence="6"/>
<dbReference type="GO" id="GO:0046872">
    <property type="term" value="F:metal ion binding"/>
    <property type="evidence" value="ECO:0007669"/>
    <property type="project" value="UniProtKB-KW"/>
</dbReference>
<dbReference type="PRINTS" id="PR00114">
    <property type="entry name" value="STPHPHTASE"/>
</dbReference>
<dbReference type="SMART" id="SM00156">
    <property type="entry name" value="PP2Ac"/>
    <property type="match status" value="1"/>
</dbReference>
<feature type="compositionally biased region" description="Low complexity" evidence="7">
    <location>
        <begin position="647"/>
        <end position="657"/>
    </location>
</feature>
<dbReference type="Pfam" id="PF13499">
    <property type="entry name" value="EF-hand_7"/>
    <property type="match status" value="1"/>
</dbReference>
<comment type="catalytic activity">
    <reaction evidence="6">
        <text>O-phospho-L-threonyl-[protein] + H2O = L-threonyl-[protein] + phosphate</text>
        <dbReference type="Rhea" id="RHEA:47004"/>
        <dbReference type="Rhea" id="RHEA-COMP:11060"/>
        <dbReference type="Rhea" id="RHEA-COMP:11605"/>
        <dbReference type="ChEBI" id="CHEBI:15377"/>
        <dbReference type="ChEBI" id="CHEBI:30013"/>
        <dbReference type="ChEBI" id="CHEBI:43474"/>
        <dbReference type="ChEBI" id="CHEBI:61977"/>
        <dbReference type="EC" id="3.1.3.16"/>
    </reaction>
</comment>
<dbReference type="InterPro" id="IPR004843">
    <property type="entry name" value="Calcineurin-like_PHP"/>
</dbReference>
<dbReference type="Gene3D" id="1.10.238.10">
    <property type="entry name" value="EF-hand"/>
    <property type="match status" value="1"/>
</dbReference>
<dbReference type="PANTHER" id="PTHR45668">
    <property type="entry name" value="SERINE/THREONINE-PROTEIN PHOSPHATASE 5-RELATED"/>
    <property type="match status" value="1"/>
</dbReference>
<dbReference type="SMART" id="SM00054">
    <property type="entry name" value="EFh"/>
    <property type="match status" value="3"/>
</dbReference>
<dbReference type="PROSITE" id="PS50222">
    <property type="entry name" value="EF_HAND_2"/>
    <property type="match status" value="2"/>
</dbReference>
<dbReference type="InterPro" id="IPR002048">
    <property type="entry name" value="EF_hand_dom"/>
</dbReference>
<dbReference type="Proteomes" id="UP001516400">
    <property type="component" value="Unassembled WGS sequence"/>
</dbReference>
<feature type="domain" description="EF-hand" evidence="8">
    <location>
        <begin position="521"/>
        <end position="556"/>
    </location>
</feature>
<evidence type="ECO:0000313" key="10">
    <source>
        <dbReference type="Proteomes" id="UP001516400"/>
    </source>
</evidence>
<dbReference type="InterPro" id="IPR018247">
    <property type="entry name" value="EF_Hand_1_Ca_BS"/>
</dbReference>
<comment type="cofactor">
    <cofactor evidence="1">
        <name>Mn(2+)</name>
        <dbReference type="ChEBI" id="CHEBI:29035"/>
    </cofactor>
</comment>
<evidence type="ECO:0000256" key="5">
    <source>
        <dbReference type="ARBA" id="ARBA00023211"/>
    </source>
</evidence>
<evidence type="ECO:0000259" key="8">
    <source>
        <dbReference type="PROSITE" id="PS50222"/>
    </source>
</evidence>
<dbReference type="InterPro" id="IPR051134">
    <property type="entry name" value="PPP_phosphatase"/>
</dbReference>
<comment type="caution">
    <text evidence="9">The sequence shown here is derived from an EMBL/GenBank/DDBJ whole genome shotgun (WGS) entry which is preliminary data.</text>
</comment>
<dbReference type="Pfam" id="PF00149">
    <property type="entry name" value="Metallophos"/>
    <property type="match status" value="1"/>
</dbReference>
<organism evidence="9 10">
    <name type="scientific">Cryptolaemus montrouzieri</name>
    <dbReference type="NCBI Taxonomy" id="559131"/>
    <lineage>
        <taxon>Eukaryota</taxon>
        <taxon>Metazoa</taxon>
        <taxon>Ecdysozoa</taxon>
        <taxon>Arthropoda</taxon>
        <taxon>Hexapoda</taxon>
        <taxon>Insecta</taxon>
        <taxon>Pterygota</taxon>
        <taxon>Neoptera</taxon>
        <taxon>Endopterygota</taxon>
        <taxon>Coleoptera</taxon>
        <taxon>Polyphaga</taxon>
        <taxon>Cucujiformia</taxon>
        <taxon>Coccinelloidea</taxon>
        <taxon>Coccinellidae</taxon>
        <taxon>Scymninae</taxon>
        <taxon>Scymnini</taxon>
        <taxon>Cryptolaemus</taxon>
    </lineage>
</organism>
<dbReference type="Gene3D" id="3.60.21.10">
    <property type="match status" value="1"/>
</dbReference>
<dbReference type="SUPFAM" id="SSF56300">
    <property type="entry name" value="Metallo-dependent phosphatases"/>
    <property type="match status" value="1"/>
</dbReference>
<dbReference type="PROSITE" id="PS00125">
    <property type="entry name" value="SER_THR_PHOSPHATASE"/>
    <property type="match status" value="1"/>
</dbReference>
<evidence type="ECO:0000256" key="3">
    <source>
        <dbReference type="ARBA" id="ARBA00022723"/>
    </source>
</evidence>
<dbReference type="PANTHER" id="PTHR45668:SF3">
    <property type="entry name" value="SERINE_THREONINE-PROTEIN PHOSPHATASE RDGC"/>
    <property type="match status" value="1"/>
</dbReference>
<dbReference type="InterPro" id="IPR006186">
    <property type="entry name" value="Ser/Thr-sp_prot-phosphatase"/>
</dbReference>
<protein>
    <recommendedName>
        <fullName evidence="6">Serine/threonine-protein phosphatase</fullName>
        <ecNumber evidence="6">3.1.3.16</ecNumber>
    </recommendedName>
</protein>
<evidence type="ECO:0000256" key="6">
    <source>
        <dbReference type="RuleBase" id="RU004273"/>
    </source>
</evidence>
<comment type="similarity">
    <text evidence="2 6">Belongs to the PPP phosphatase family.</text>
</comment>
<dbReference type="InterPro" id="IPR029052">
    <property type="entry name" value="Metallo-depent_PP-like"/>
</dbReference>
<dbReference type="EMBL" id="JABFTP020000001">
    <property type="protein sequence ID" value="KAL3266411.1"/>
    <property type="molecule type" value="Genomic_DNA"/>
</dbReference>
<dbReference type="SUPFAM" id="SSF47473">
    <property type="entry name" value="EF-hand"/>
    <property type="match status" value="1"/>
</dbReference>
<feature type="compositionally biased region" description="Polar residues" evidence="7">
    <location>
        <begin position="616"/>
        <end position="629"/>
    </location>
</feature>
<accession>A0ABD2MJX2</accession>
<keyword evidence="3" id="KW-0479">Metal-binding</keyword>
<dbReference type="PROSITE" id="PS00018">
    <property type="entry name" value="EF_HAND_1"/>
    <property type="match status" value="2"/>
</dbReference>
<dbReference type="CDD" id="cd00051">
    <property type="entry name" value="EFh"/>
    <property type="match status" value="1"/>
</dbReference>
<sequence>MARLELRRRYTWNIFQSLEYAGEHDQVRLFNFFNALMTHIPTNTEESTTGITNTSSIDEYFTVLIPDDSDEDEMTMSDGLKDFRISFPLTEDIVRSLIEIYKTKRHFRLPARDVGEILKRSIIGLRKLPNLNPACTALAKQITVCGDLHGKFDDLLSIFHKNGFPSHENPYVFNGDFVDRGRRGIEVFIALLCLFLLYPEAIFLNRGNHEDSVMNTRYGFIREVQQKYPRTSSHILKLIEGVYRWLPLGTIINDKILVVHGGISDTTDLGVIKEIDRGKYISLLRPPLSTKGSDSVDKGEWKQVFDVLWSDPMTGNGCVPNTLRGAGTYFGPNVTSTFLKKHNLSFLIRSHECKLNGYELCHDDQVITLFSASNYYEIGSNKGAYLNLLGDELTQHFVQFSSVVGKGRNLNCFQKMSIIESSVVREIQGQITKNQNKLEMEFQKLDPENTGFITIGDWCKTMESSTGLELPWRMLRNKLVTTDADTQLVAYRSTFDNIGKTCSNSLQGVQGYSTVVETLYKNRQNLEAIFRIIDKDNSGYINREEFHEACELIKEYLPTSNSMEQLEDICRLMDLNKDGLVDLNEFLESFRMVDKDRNRNEQETEEKDSVPEVTVTDISVSTNGGPSTTIRKKSNPIKSDNNKNESPDSGSPSSLPLFTVSPLSSASADIFPSKDPFSELCDPQIKDKSGAKISTKHEEISFSLSDSIQSLSYIEMTEKEKTDPVLKSNSVNEIVESKVDSSSVTKMKLVQSPVLSTRRGSQI</sequence>
<reference evidence="9 10" key="1">
    <citation type="journal article" date="2021" name="BMC Biol.">
        <title>Horizontally acquired antibacterial genes associated with adaptive radiation of ladybird beetles.</title>
        <authorList>
            <person name="Li H.S."/>
            <person name="Tang X.F."/>
            <person name="Huang Y.H."/>
            <person name="Xu Z.Y."/>
            <person name="Chen M.L."/>
            <person name="Du X.Y."/>
            <person name="Qiu B.Y."/>
            <person name="Chen P.T."/>
            <person name="Zhang W."/>
            <person name="Slipinski A."/>
            <person name="Escalona H.E."/>
            <person name="Waterhouse R.M."/>
            <person name="Zwick A."/>
            <person name="Pang H."/>
        </authorList>
    </citation>
    <scope>NUCLEOTIDE SEQUENCE [LARGE SCALE GENOMIC DNA]</scope>
    <source>
        <strain evidence="9">SYSU2018</strain>
    </source>
</reference>
<keyword evidence="6" id="KW-0378">Hydrolase</keyword>
<dbReference type="GO" id="GO:0004722">
    <property type="term" value="F:protein serine/threonine phosphatase activity"/>
    <property type="evidence" value="ECO:0007669"/>
    <property type="project" value="UniProtKB-EC"/>
</dbReference>
<evidence type="ECO:0000256" key="1">
    <source>
        <dbReference type="ARBA" id="ARBA00001936"/>
    </source>
</evidence>
<keyword evidence="4" id="KW-0106">Calcium</keyword>
<name>A0ABD2MJX2_9CUCU</name>
<dbReference type="InterPro" id="IPR011992">
    <property type="entry name" value="EF-hand-dom_pair"/>
</dbReference>
<feature type="region of interest" description="Disordered" evidence="7">
    <location>
        <begin position="597"/>
        <end position="658"/>
    </location>
</feature>
<proteinExistence type="inferred from homology"/>
<evidence type="ECO:0000256" key="2">
    <source>
        <dbReference type="ARBA" id="ARBA00008294"/>
    </source>
</evidence>